<gene>
    <name evidence="2" type="ORF">WKI68_20730</name>
</gene>
<comment type="caution">
    <text evidence="2">The sequence shown here is derived from an EMBL/GenBank/DDBJ whole genome shotgun (WGS) entry which is preliminary data.</text>
</comment>
<evidence type="ECO:0000313" key="2">
    <source>
        <dbReference type="EMBL" id="MEJ8643151.1"/>
    </source>
</evidence>
<dbReference type="CDD" id="cd20739">
    <property type="entry name" value="PoNe_DUF637"/>
    <property type="match status" value="1"/>
</dbReference>
<dbReference type="InterPro" id="IPR049762">
    <property type="entry name" value="PoNe_dom"/>
</dbReference>
<name>A0ABU8U5L9_9ACTN</name>
<evidence type="ECO:0000313" key="3">
    <source>
        <dbReference type="Proteomes" id="UP001382904"/>
    </source>
</evidence>
<feature type="compositionally biased region" description="Gly residues" evidence="1">
    <location>
        <begin position="617"/>
        <end position="639"/>
    </location>
</feature>
<sequence length="963" mass="101528">MSGNAPVDPGEVPVFTGDLAVLDAQVKAISSGGAAVSTKASDVHTSFGGLQAFYQAPEADQLFATTKPVQDLGLKLSSDMCTIAGALGAYSRDAAPVIKRLENLKAEAQAFRTKTDKDEKWREDGDLIDENLARRNEIAEVWEQFHEVERAAHAKIVALVGGKPLRVNDGSNAPDMYGYDAEALKQAKSLPWGDAVEESIPGWQFWEHGWEFTKGFFVDGVWGTLKGLGGLVGFQGWDVFKQSWAGLGKLGTGLGIMMIPGAGAVFMALPDDKLPSYLRESRTAMKETGKALLAWDQWGSNPGRAAGAVTFNVVTTVFTGGAGGAVSGAGKAGAVAKTLSFAGKAGRAVDPMTYIFKGAGAGFSKIGDVMAGLKGMGKFETPSINLDGAIALPDGAVMLPDGAIHLPSGTAVPDGAVKLTDGSIKLPEGTTTFPTGTVELPDGTSRFMDLDGNIYKADGSLDQSGKAAKQEPSPDTSADIPRVDPPKVDSPATARVPELELAGVGARGGDNAIHHLGSDISTPVHAMDDGTHVPRGVDTTPGGHVESPVPARVPERELAGVGGRGGADATPGGHAPDSMPRGDLNNPGGVPRPDTPSTAGTHAADQGTSGTHAADHGTGGHGDAPGTGGTSPGGPGTGGLPDNPGTGGVDDATRAGDDAPDTGPHQPGDLRYGEGSTEWVQRTPEQAKYWHDEHVRLANENEAWRLEHYEATRGHRLEADAIVDGQRLPKLKEGTNPKWLATDDLPSADREYYRLPSKPVDVSSVQTHVTPKLDELADTHQKYLELGDAQRAYDKSKTAENLVKLDAAKEAMGDVPNNTKVGENLGEGAAKLHVVPAEFRNPQWIELMDTGHGARRFDQLYRLDDGKGDFLIVEAKAPGGELGWRQGAGPHANMKVKQGTIEYVRTILEEMKARGGEDKKIAEKMIPALRRQKVQYVMIQANKHTGTYAGAELSYFDLYRGAR</sequence>
<keyword evidence="3" id="KW-1185">Reference proteome</keyword>
<dbReference type="EMBL" id="JBBKAM010000002">
    <property type="protein sequence ID" value="MEJ8643151.1"/>
    <property type="molecule type" value="Genomic_DNA"/>
</dbReference>
<reference evidence="2 3" key="1">
    <citation type="submission" date="2024-03" db="EMBL/GenBank/DDBJ databases">
        <title>Novel Streptomyces species of biotechnological and ecological value are a feature of Machair soil.</title>
        <authorList>
            <person name="Prole J.R."/>
            <person name="Goodfellow M."/>
            <person name="Allenby N."/>
            <person name="Ward A.C."/>
        </authorList>
    </citation>
    <scope>NUCLEOTIDE SEQUENCE [LARGE SCALE GENOMIC DNA]</scope>
    <source>
        <strain evidence="2 3">MS1.HAVA.3</strain>
    </source>
</reference>
<organism evidence="2 3">
    <name type="scientific">Streptomyces caledonius</name>
    <dbReference type="NCBI Taxonomy" id="3134107"/>
    <lineage>
        <taxon>Bacteria</taxon>
        <taxon>Bacillati</taxon>
        <taxon>Actinomycetota</taxon>
        <taxon>Actinomycetes</taxon>
        <taxon>Kitasatosporales</taxon>
        <taxon>Streptomycetaceae</taxon>
        <taxon>Streptomyces</taxon>
    </lineage>
</organism>
<protein>
    <submittedName>
        <fullName evidence="2">Uncharacterized protein</fullName>
    </submittedName>
</protein>
<dbReference type="Proteomes" id="UP001382904">
    <property type="component" value="Unassembled WGS sequence"/>
</dbReference>
<feature type="region of interest" description="Disordered" evidence="1">
    <location>
        <begin position="510"/>
        <end position="676"/>
    </location>
</feature>
<accession>A0ABU8U5L9</accession>
<evidence type="ECO:0000256" key="1">
    <source>
        <dbReference type="SAM" id="MobiDB-lite"/>
    </source>
</evidence>
<proteinExistence type="predicted"/>
<feature type="region of interest" description="Disordered" evidence="1">
    <location>
        <begin position="458"/>
        <end position="494"/>
    </location>
</feature>